<protein>
    <submittedName>
        <fullName evidence="1">Glutamate synthase subunit beta</fullName>
    </submittedName>
</protein>
<dbReference type="EMBL" id="CP068393">
    <property type="protein sequence ID" value="QUC67079.1"/>
    <property type="molecule type" value="Genomic_DNA"/>
</dbReference>
<organism evidence="1 2">
    <name type="scientific">Aristaeella hokkaidonensis</name>
    <dbReference type="NCBI Taxonomy" id="3046382"/>
    <lineage>
        <taxon>Bacteria</taxon>
        <taxon>Bacillati</taxon>
        <taxon>Bacillota</taxon>
        <taxon>Clostridia</taxon>
        <taxon>Eubacteriales</taxon>
        <taxon>Aristaeellaceae</taxon>
        <taxon>Aristaeella</taxon>
    </lineage>
</organism>
<reference evidence="1" key="1">
    <citation type="submission" date="2021-01" db="EMBL/GenBank/DDBJ databases">
        <title>Complete genome sequence of Clostridiales bacterium R-7.</title>
        <authorList>
            <person name="Mahoney-Kurpe S.C."/>
            <person name="Palevich N."/>
            <person name="Koike S."/>
            <person name="Moon C.D."/>
            <person name="Attwood G.T."/>
        </authorList>
    </citation>
    <scope>NUCLEOTIDE SEQUENCE</scope>
    <source>
        <strain evidence="1">R-7</strain>
    </source>
</reference>
<evidence type="ECO:0000313" key="1">
    <source>
        <dbReference type="EMBL" id="QUC67079.1"/>
    </source>
</evidence>
<proteinExistence type="predicted"/>
<sequence length="468" mass="51290">MGSTTGFLDVIRIENPFRAEEARLGDFEDLHMPNPPKVRHEQASRCMNCGVPFCQSDFGCPLHNLIPEWNDLLYRGQEQEALRRLLRTAPFPEFTGHVCPALCEKACNLENDATTNKDNELYLIETGFAKGWIQPRIPVARTGKRVAVVGSGPSGLAAADLLNQLGHEVTVIEKADRPGGLLMYGIPNMKLPKGIVERRIRLMEAEGIRFELNTEAKAEELLDYDAVLLCGGARKPRSLNVEHMDAQGVMFAVDFLTAATKAVLKGAASEASAEGKHVIVVGGGDTGNDCVGTALRQGCVSVTQLEMMPAPPVDRTANNPWPEWPRILRTDYGQMEAIYRQGSDPRIYETTVKQILTDETGRINGLETVKLQRTPEGRFEQVPDSEQTLPCELLLIAAGFVGCEEKTLSSFDLKADGRGRLLPEDGSHHLGGKIYSAGDMRNGQSLVVRALADGRAAAKEIDQEINFL</sequence>
<gene>
    <name evidence="1" type="ORF">JYE49_14800</name>
</gene>
<name>A0AC61N1G5_9FIRM</name>
<accession>A0AC61N1G5</accession>
<keyword evidence="2" id="KW-1185">Reference proteome</keyword>
<evidence type="ECO:0000313" key="2">
    <source>
        <dbReference type="Proteomes" id="UP000682782"/>
    </source>
</evidence>
<dbReference type="Proteomes" id="UP000682782">
    <property type="component" value="Chromosome"/>
</dbReference>